<dbReference type="AlphaFoldDB" id="A0A0N4V9K0"/>
<gene>
    <name evidence="1" type="ORF">EVEC_LOCUS6639</name>
</gene>
<sequence length="69" mass="7569">MKEIGLKAAIFGSDSAMVCVKALKMALSRLERATENNLHVLSAAAVCQQYSDFERQIQEKAVLDLVEKG</sequence>
<dbReference type="Proteomes" id="UP000274131">
    <property type="component" value="Unassembled WGS sequence"/>
</dbReference>
<organism evidence="3">
    <name type="scientific">Enterobius vermicularis</name>
    <name type="common">Human pinworm</name>
    <dbReference type="NCBI Taxonomy" id="51028"/>
    <lineage>
        <taxon>Eukaryota</taxon>
        <taxon>Metazoa</taxon>
        <taxon>Ecdysozoa</taxon>
        <taxon>Nematoda</taxon>
        <taxon>Chromadorea</taxon>
        <taxon>Rhabditida</taxon>
        <taxon>Spirurina</taxon>
        <taxon>Oxyuridomorpha</taxon>
        <taxon>Oxyuroidea</taxon>
        <taxon>Oxyuridae</taxon>
        <taxon>Enterobius</taxon>
    </lineage>
</organism>
<accession>A0A0N4V9K0</accession>
<evidence type="ECO:0000313" key="3">
    <source>
        <dbReference type="WBParaSite" id="EVEC_0000711801-mRNA-1"/>
    </source>
</evidence>
<proteinExistence type="predicted"/>
<evidence type="ECO:0000313" key="1">
    <source>
        <dbReference type="EMBL" id="VDD91888.1"/>
    </source>
</evidence>
<evidence type="ECO:0000313" key="2">
    <source>
        <dbReference type="Proteomes" id="UP000274131"/>
    </source>
</evidence>
<dbReference type="WBParaSite" id="EVEC_0000711801-mRNA-1">
    <property type="protein sequence ID" value="EVEC_0000711801-mRNA-1"/>
    <property type="gene ID" value="EVEC_0000711801"/>
</dbReference>
<dbReference type="EMBL" id="UXUI01008591">
    <property type="protein sequence ID" value="VDD91888.1"/>
    <property type="molecule type" value="Genomic_DNA"/>
</dbReference>
<reference evidence="3" key="1">
    <citation type="submission" date="2016-04" db="UniProtKB">
        <authorList>
            <consortium name="WormBaseParasite"/>
        </authorList>
    </citation>
    <scope>IDENTIFICATION</scope>
</reference>
<protein>
    <submittedName>
        <fullName evidence="3">Amidohydro-rel domain-containing protein</fullName>
    </submittedName>
</protein>
<name>A0A0N4V9K0_ENTVE</name>
<reference evidence="1 2" key="2">
    <citation type="submission" date="2018-10" db="EMBL/GenBank/DDBJ databases">
        <authorList>
            <consortium name="Pathogen Informatics"/>
        </authorList>
    </citation>
    <scope>NUCLEOTIDE SEQUENCE [LARGE SCALE GENOMIC DNA]</scope>
</reference>
<keyword evidence="2" id="KW-1185">Reference proteome</keyword>